<dbReference type="Proteomes" id="UP000596661">
    <property type="component" value="Chromosome 2"/>
</dbReference>
<dbReference type="OMA" id="FRSCWSI"/>
<evidence type="ECO:0008006" key="3">
    <source>
        <dbReference type="Google" id="ProtNLM"/>
    </source>
</evidence>
<sequence length="145" mass="16239">MQNMKRVLQSVINLDPKITEVHRNILMAEYTEQEVKEALFSIPGIKAPGPDGFGSAFYHDNWALVGTKIVEAILSFLSTGKMLKEINTTTITLIPKATCPKSVADFRPISCCNVLYKTATKVICNRLRKILLDLIADFVHGRYII</sequence>
<dbReference type="EMBL" id="UZAU01000130">
    <property type="status" value="NOT_ANNOTATED_CDS"/>
    <property type="molecule type" value="Genomic_DNA"/>
</dbReference>
<reference evidence="1" key="2">
    <citation type="submission" date="2021-03" db="UniProtKB">
        <authorList>
            <consortium name="EnsemblPlants"/>
        </authorList>
    </citation>
    <scope>IDENTIFICATION</scope>
</reference>
<dbReference type="InterPro" id="IPR052343">
    <property type="entry name" value="Retrotransposon-Effector_Assoc"/>
</dbReference>
<protein>
    <recommendedName>
        <fullName evidence="3">Reverse transcriptase</fullName>
    </recommendedName>
</protein>
<keyword evidence="2" id="KW-1185">Reference proteome</keyword>
<dbReference type="AlphaFoldDB" id="A0A803P279"/>
<dbReference type="PANTHER" id="PTHR46890">
    <property type="entry name" value="NON-LTR RETROLELEMENT REVERSE TRANSCRIPTASE-LIKE PROTEIN-RELATED"/>
    <property type="match status" value="1"/>
</dbReference>
<reference evidence="1" key="1">
    <citation type="submission" date="2018-11" db="EMBL/GenBank/DDBJ databases">
        <authorList>
            <person name="Grassa J C."/>
        </authorList>
    </citation>
    <scope>NUCLEOTIDE SEQUENCE [LARGE SCALE GENOMIC DNA]</scope>
</reference>
<name>A0A803P279_CANSA</name>
<evidence type="ECO:0000313" key="1">
    <source>
        <dbReference type="EnsemblPlants" id="cds.evm.model.02.712"/>
    </source>
</evidence>
<evidence type="ECO:0000313" key="2">
    <source>
        <dbReference type="Proteomes" id="UP000596661"/>
    </source>
</evidence>
<accession>A0A803P279</accession>
<dbReference type="Gramene" id="evm.model.02.712">
    <property type="protein sequence ID" value="cds.evm.model.02.712"/>
    <property type="gene ID" value="evm.TU.02.712"/>
</dbReference>
<proteinExistence type="predicted"/>
<dbReference type="PANTHER" id="PTHR46890:SF48">
    <property type="entry name" value="RNA-DIRECTED DNA POLYMERASE"/>
    <property type="match status" value="1"/>
</dbReference>
<organism evidence="1 2">
    <name type="scientific">Cannabis sativa</name>
    <name type="common">Hemp</name>
    <name type="synonym">Marijuana</name>
    <dbReference type="NCBI Taxonomy" id="3483"/>
    <lineage>
        <taxon>Eukaryota</taxon>
        <taxon>Viridiplantae</taxon>
        <taxon>Streptophyta</taxon>
        <taxon>Embryophyta</taxon>
        <taxon>Tracheophyta</taxon>
        <taxon>Spermatophyta</taxon>
        <taxon>Magnoliopsida</taxon>
        <taxon>eudicotyledons</taxon>
        <taxon>Gunneridae</taxon>
        <taxon>Pentapetalae</taxon>
        <taxon>rosids</taxon>
        <taxon>fabids</taxon>
        <taxon>Rosales</taxon>
        <taxon>Cannabaceae</taxon>
        <taxon>Cannabis</taxon>
    </lineage>
</organism>
<dbReference type="EnsemblPlants" id="evm.model.02.712">
    <property type="protein sequence ID" value="cds.evm.model.02.712"/>
    <property type="gene ID" value="evm.TU.02.712"/>
</dbReference>